<accession>A0A6G7YT01</accession>
<dbReference type="EMBL" id="CP049869">
    <property type="protein sequence ID" value="QIK79862.1"/>
    <property type="molecule type" value="Genomic_DNA"/>
</dbReference>
<sequence length="176" mass="18356">MRLMRGAGAAVLAASVAGSAMGQSAPAPTLTYAFSARIDVAAPVEQGTIDGGRKRFIPITGGSVSGPRFSGTVMSGGGDWQTIYPGGLTKLHAQYFLKASDGTVIGITNDGVRVASAEVTAKIARGEAVDPGSYYFRATPVFDPPPGAHAWLRTKTFVGRGVRQPDHVIVDFYIVE</sequence>
<dbReference type="InterPro" id="IPR020915">
    <property type="entry name" value="UPF0311"/>
</dbReference>
<dbReference type="PANTHER" id="PTHR37315:SF1">
    <property type="entry name" value="UPF0311 PROTEIN BLR7842"/>
    <property type="match status" value="1"/>
</dbReference>
<evidence type="ECO:0000256" key="2">
    <source>
        <dbReference type="SAM" id="SignalP"/>
    </source>
</evidence>
<evidence type="ECO:0000256" key="1">
    <source>
        <dbReference type="HAMAP-Rule" id="MF_00775"/>
    </source>
</evidence>
<dbReference type="PANTHER" id="PTHR37315">
    <property type="entry name" value="UPF0311 PROTEIN BLR7842"/>
    <property type="match status" value="1"/>
</dbReference>
<evidence type="ECO:0000313" key="3">
    <source>
        <dbReference type="EMBL" id="QIK79862.1"/>
    </source>
</evidence>
<feature type="chain" id="PRO_5026272990" description="UPF0311 protein G7077_01565" evidence="2">
    <location>
        <begin position="23"/>
        <end position="176"/>
    </location>
</feature>
<keyword evidence="2" id="KW-0732">Signal</keyword>
<dbReference type="Gene3D" id="2.40.160.20">
    <property type="match status" value="1"/>
</dbReference>
<proteinExistence type="inferred from homology"/>
<organism evidence="3 4">
    <name type="scientific">Sphingomonas piscis</name>
    <dbReference type="NCBI Taxonomy" id="2714943"/>
    <lineage>
        <taxon>Bacteria</taxon>
        <taxon>Pseudomonadati</taxon>
        <taxon>Pseudomonadota</taxon>
        <taxon>Alphaproteobacteria</taxon>
        <taxon>Sphingomonadales</taxon>
        <taxon>Sphingomonadaceae</taxon>
        <taxon>Sphingomonas</taxon>
    </lineage>
</organism>
<keyword evidence="4" id="KW-1185">Reference proteome</keyword>
<gene>
    <name evidence="3" type="ORF">G7077_01565</name>
</gene>
<evidence type="ECO:0000313" key="4">
    <source>
        <dbReference type="Proteomes" id="UP000503222"/>
    </source>
</evidence>
<dbReference type="Proteomes" id="UP000503222">
    <property type="component" value="Chromosome"/>
</dbReference>
<reference evidence="3 4" key="1">
    <citation type="submission" date="2020-03" db="EMBL/GenBank/DDBJ databases">
        <title>Sphingomonas sp. nov., isolated from fish.</title>
        <authorList>
            <person name="Hyun D.-W."/>
            <person name="Bae J.-W."/>
        </authorList>
    </citation>
    <scope>NUCLEOTIDE SEQUENCE [LARGE SCALE GENOMIC DNA]</scope>
    <source>
        <strain evidence="3 4">HDW15B</strain>
    </source>
</reference>
<dbReference type="AlphaFoldDB" id="A0A6G7YT01"/>
<comment type="similarity">
    <text evidence="1">Belongs to the UPF0311 family.</text>
</comment>
<name>A0A6G7YT01_9SPHN</name>
<dbReference type="Pfam" id="PF11578">
    <property type="entry name" value="DUF3237"/>
    <property type="match status" value="1"/>
</dbReference>
<feature type="signal peptide" evidence="2">
    <location>
        <begin position="1"/>
        <end position="22"/>
    </location>
</feature>
<dbReference type="HAMAP" id="MF_00775">
    <property type="entry name" value="UPF0311"/>
    <property type="match status" value="1"/>
</dbReference>
<protein>
    <recommendedName>
        <fullName evidence="1">UPF0311 protein G7077_01565</fullName>
    </recommendedName>
</protein>
<dbReference type="KEGG" id="spii:G7077_01565"/>